<feature type="compositionally biased region" description="Low complexity" evidence="1">
    <location>
        <begin position="210"/>
        <end position="219"/>
    </location>
</feature>
<gene>
    <name evidence="2" type="ORF">GGX14DRAFT_700047</name>
</gene>
<comment type="caution">
    <text evidence="2">The sequence shown here is derived from an EMBL/GenBank/DDBJ whole genome shotgun (WGS) entry which is preliminary data.</text>
</comment>
<dbReference type="EMBL" id="JARJCW010000072">
    <property type="protein sequence ID" value="KAJ7198526.1"/>
    <property type="molecule type" value="Genomic_DNA"/>
</dbReference>
<dbReference type="Proteomes" id="UP001219525">
    <property type="component" value="Unassembled WGS sequence"/>
</dbReference>
<name>A0AAD6Y7X1_9AGAR</name>
<accession>A0AAD6Y7X1</accession>
<feature type="region of interest" description="Disordered" evidence="1">
    <location>
        <begin position="207"/>
        <end position="227"/>
    </location>
</feature>
<sequence>MPLPSSVPTDQGWQVVSPDWWRISFDSVSWAYTAPDPQPSAAGKATRSFRVAKPLHRINLFNIRPGSVDSHHDDHLPEDDGGQLNPDLVGLKGALVALESYELDVGFHWPSPPIERKIPPDLAGGVNEDHVALVKERWDELVQDLTGGLTIDGVDRLHESDDDSLCSVHRSTSTHSSVDLTDSDHSVLSVAMPSTPRTHRSYANIVVTNSSPSRSTSSPDSDRSPRRLNAAATTFVPSPAKVKAASNALPISFPSLNPSRVPTPPSPTFNSTFVFPSLNTPMPSVKITKDEQGFYSEVETTTPAQAQARSTSTLLPAFLHDTFNRRRPPASKTRAIVDKLRSGSAASHESTRTQPPRPQLQLSALPKPRLSISEHGSDSETLAVDDDGEGWIGGDDATVRAATLNSKPRRTRDLFLALTRRRSNSSPAKPSLVKPLAEDVVGIMVDLPSPAPSSNDEWIDGSSLLLPEPKAKPAIVQPSAKTTPVEIKPAVHHPPAQRTSKKAKRANPPLAIPPPPAGPALYTHVPPPTYYYPQAAAPVQMPVPYAAAYMHQMQVLQMQHQMHMRRVSAPVAIMPSRTPRAVGGSGDWRAFPVPAYHVPAALHPPPVFVPHRP</sequence>
<dbReference type="AlphaFoldDB" id="A0AAD6Y7X1"/>
<protein>
    <submittedName>
        <fullName evidence="2">Uncharacterized protein</fullName>
    </submittedName>
</protein>
<feature type="region of interest" description="Disordered" evidence="1">
    <location>
        <begin position="370"/>
        <end position="389"/>
    </location>
</feature>
<feature type="region of interest" description="Disordered" evidence="1">
    <location>
        <begin position="340"/>
        <end position="361"/>
    </location>
</feature>
<organism evidence="2 3">
    <name type="scientific">Mycena pura</name>
    <dbReference type="NCBI Taxonomy" id="153505"/>
    <lineage>
        <taxon>Eukaryota</taxon>
        <taxon>Fungi</taxon>
        <taxon>Dikarya</taxon>
        <taxon>Basidiomycota</taxon>
        <taxon>Agaricomycotina</taxon>
        <taxon>Agaricomycetes</taxon>
        <taxon>Agaricomycetidae</taxon>
        <taxon>Agaricales</taxon>
        <taxon>Marasmiineae</taxon>
        <taxon>Mycenaceae</taxon>
        <taxon>Mycena</taxon>
    </lineage>
</organism>
<keyword evidence="3" id="KW-1185">Reference proteome</keyword>
<evidence type="ECO:0000313" key="2">
    <source>
        <dbReference type="EMBL" id="KAJ7198526.1"/>
    </source>
</evidence>
<evidence type="ECO:0000313" key="3">
    <source>
        <dbReference type="Proteomes" id="UP001219525"/>
    </source>
</evidence>
<feature type="compositionally biased region" description="Polar residues" evidence="1">
    <location>
        <begin position="344"/>
        <end position="354"/>
    </location>
</feature>
<evidence type="ECO:0000256" key="1">
    <source>
        <dbReference type="SAM" id="MobiDB-lite"/>
    </source>
</evidence>
<reference evidence="2" key="1">
    <citation type="submission" date="2023-03" db="EMBL/GenBank/DDBJ databases">
        <title>Massive genome expansion in bonnet fungi (Mycena s.s.) driven by repeated elements and novel gene families across ecological guilds.</title>
        <authorList>
            <consortium name="Lawrence Berkeley National Laboratory"/>
            <person name="Harder C.B."/>
            <person name="Miyauchi S."/>
            <person name="Viragh M."/>
            <person name="Kuo A."/>
            <person name="Thoen E."/>
            <person name="Andreopoulos B."/>
            <person name="Lu D."/>
            <person name="Skrede I."/>
            <person name="Drula E."/>
            <person name="Henrissat B."/>
            <person name="Morin E."/>
            <person name="Kohler A."/>
            <person name="Barry K."/>
            <person name="LaButti K."/>
            <person name="Morin E."/>
            <person name="Salamov A."/>
            <person name="Lipzen A."/>
            <person name="Mereny Z."/>
            <person name="Hegedus B."/>
            <person name="Baldrian P."/>
            <person name="Stursova M."/>
            <person name="Weitz H."/>
            <person name="Taylor A."/>
            <person name="Grigoriev I.V."/>
            <person name="Nagy L.G."/>
            <person name="Martin F."/>
            <person name="Kauserud H."/>
        </authorList>
    </citation>
    <scope>NUCLEOTIDE SEQUENCE</scope>
    <source>
        <strain evidence="2">9144</strain>
    </source>
</reference>
<proteinExistence type="predicted"/>